<accession>A0ABP3UV03</accession>
<proteinExistence type="predicted"/>
<keyword evidence="3" id="KW-1185">Reference proteome</keyword>
<dbReference type="Pfam" id="PF14417">
    <property type="entry name" value="MEDS"/>
    <property type="match status" value="1"/>
</dbReference>
<feature type="domain" description="MEDS" evidence="1">
    <location>
        <begin position="74"/>
        <end position="213"/>
    </location>
</feature>
<evidence type="ECO:0000313" key="2">
    <source>
        <dbReference type="EMBL" id="GAA0743059.1"/>
    </source>
</evidence>
<dbReference type="Proteomes" id="UP001501510">
    <property type="component" value="Unassembled WGS sequence"/>
</dbReference>
<dbReference type="InterPro" id="IPR037208">
    <property type="entry name" value="Spo0E-like_sf"/>
</dbReference>
<gene>
    <name evidence="2" type="ORF">GCM10008906_26370</name>
</gene>
<dbReference type="SUPFAM" id="SSF140500">
    <property type="entry name" value="BAS1536-like"/>
    <property type="match status" value="1"/>
</dbReference>
<evidence type="ECO:0000313" key="3">
    <source>
        <dbReference type="Proteomes" id="UP001501510"/>
    </source>
</evidence>
<organism evidence="2 3">
    <name type="scientific">Clostridium oceanicum</name>
    <dbReference type="NCBI Taxonomy" id="1543"/>
    <lineage>
        <taxon>Bacteria</taxon>
        <taxon>Bacillati</taxon>
        <taxon>Bacillota</taxon>
        <taxon>Clostridia</taxon>
        <taxon>Eubacteriales</taxon>
        <taxon>Clostridiaceae</taxon>
        <taxon>Clostridium</taxon>
    </lineage>
</organism>
<dbReference type="EMBL" id="BAAACG010000010">
    <property type="protein sequence ID" value="GAA0743059.1"/>
    <property type="molecule type" value="Genomic_DNA"/>
</dbReference>
<name>A0ABP3UV03_9CLOT</name>
<dbReference type="InterPro" id="IPR018540">
    <property type="entry name" value="Spo0E-like"/>
</dbReference>
<dbReference type="RefSeq" id="WP_343762130.1">
    <property type="nucleotide sequence ID" value="NZ_BAAACG010000010.1"/>
</dbReference>
<reference evidence="3" key="1">
    <citation type="journal article" date="2019" name="Int. J. Syst. Evol. Microbiol.">
        <title>The Global Catalogue of Microorganisms (GCM) 10K type strain sequencing project: providing services to taxonomists for standard genome sequencing and annotation.</title>
        <authorList>
            <consortium name="The Broad Institute Genomics Platform"/>
            <consortium name="The Broad Institute Genome Sequencing Center for Infectious Disease"/>
            <person name="Wu L."/>
            <person name="Ma J."/>
        </authorList>
    </citation>
    <scope>NUCLEOTIDE SEQUENCE [LARGE SCALE GENOMIC DNA]</scope>
    <source>
        <strain evidence="3">JCM 1407</strain>
    </source>
</reference>
<dbReference type="Pfam" id="PF09388">
    <property type="entry name" value="SpoOE-like"/>
    <property type="match status" value="1"/>
</dbReference>
<protein>
    <recommendedName>
        <fullName evidence="1">MEDS domain-containing protein</fullName>
    </recommendedName>
</protein>
<comment type="caution">
    <text evidence="2">The sequence shown here is derived from an EMBL/GenBank/DDBJ whole genome shotgun (WGS) entry which is preliminary data.</text>
</comment>
<sequence>MNFSCNNCDLNYSIESYKEKLNNLIIDKKQNLLDDEVIRLSELIDELVYKCVFCKNKLKVIPSLELGLKNIFGTHSTFYYYGNEHLFTSMYSYILEGIKNNEMVYISMEESIYSKLLEFLITNNVPAQHIKFRPVKELIISNKSGDLKELKKKINEISLENKVKNYNGIRWIGQPTYAIQTTSQKDFLDWEINLSKALNNTNVSLICIYDAYDYMHEEKFINKEVINKSLHTHSYILKNSYLEKIN</sequence>
<dbReference type="InterPro" id="IPR025847">
    <property type="entry name" value="MEDS_domain"/>
</dbReference>
<evidence type="ECO:0000259" key="1">
    <source>
        <dbReference type="Pfam" id="PF14417"/>
    </source>
</evidence>